<dbReference type="Proteomes" id="UP001642484">
    <property type="component" value="Unassembled WGS sequence"/>
</dbReference>
<dbReference type="InterPro" id="IPR001650">
    <property type="entry name" value="Helicase_C-like"/>
</dbReference>
<evidence type="ECO:0000313" key="5">
    <source>
        <dbReference type="Proteomes" id="UP001642484"/>
    </source>
</evidence>
<gene>
    <name evidence="4" type="ORF">CCMP2556_LOCUS50458</name>
</gene>
<dbReference type="SUPFAM" id="SSF52540">
    <property type="entry name" value="P-loop containing nucleoside triphosphate hydrolases"/>
    <property type="match status" value="1"/>
</dbReference>
<feature type="domain" description="Helicase C-terminal" evidence="3">
    <location>
        <begin position="13"/>
        <end position="131"/>
    </location>
</feature>
<dbReference type="PANTHER" id="PTHR43519">
    <property type="entry name" value="ATP-DEPENDENT RNA HELICASE HRPB"/>
    <property type="match status" value="1"/>
</dbReference>
<dbReference type="EMBL" id="CAXAMN010027080">
    <property type="protein sequence ID" value="CAK9108252.1"/>
    <property type="molecule type" value="Genomic_DNA"/>
</dbReference>
<keyword evidence="2" id="KW-0547">Nucleotide-binding</keyword>
<accession>A0ABP0S798</accession>
<keyword evidence="1" id="KW-0378">Hydrolase</keyword>
<name>A0ABP0S798_9DINO</name>
<dbReference type="InterPro" id="IPR027417">
    <property type="entry name" value="P-loop_NTPase"/>
</dbReference>
<protein>
    <recommendedName>
        <fullName evidence="3">Helicase C-terminal domain-containing protein</fullName>
    </recommendedName>
</protein>
<evidence type="ECO:0000259" key="3">
    <source>
        <dbReference type="Pfam" id="PF00271"/>
    </source>
</evidence>
<sequence>MSQEIVQRASKLTAGQAVMAFVPSPADASAVSRHLRRAWKGATGVPTVFEYHGRVSVSDRRQALESTAPKVILATAVARAGVTPGSCSLVLSAGTTKQTVIDSETRRSQLVRRATTERELVQEAGRAGRVGDSRHQLCAHVVFSVPALLQVELAACADASGLAGNSALYGVHARLDPPLAHHVVLATEELRDSIQQLDAYLEALRKEAMLWARDQLNALKKDEARDETVYSDRRQALISRIQCASDGGEKEFLLD</sequence>
<keyword evidence="2" id="KW-0067">ATP-binding</keyword>
<dbReference type="PANTHER" id="PTHR43519:SF1">
    <property type="entry name" value="ATP-DEPENDENT RNA HELICASE HRPB"/>
    <property type="match status" value="1"/>
</dbReference>
<feature type="non-terminal residue" evidence="4">
    <location>
        <position position="255"/>
    </location>
</feature>
<keyword evidence="2" id="KW-0347">Helicase</keyword>
<dbReference type="Gene3D" id="3.40.50.300">
    <property type="entry name" value="P-loop containing nucleotide triphosphate hydrolases"/>
    <property type="match status" value="1"/>
</dbReference>
<keyword evidence="5" id="KW-1185">Reference proteome</keyword>
<organism evidence="4 5">
    <name type="scientific">Durusdinium trenchii</name>
    <dbReference type="NCBI Taxonomy" id="1381693"/>
    <lineage>
        <taxon>Eukaryota</taxon>
        <taxon>Sar</taxon>
        <taxon>Alveolata</taxon>
        <taxon>Dinophyceae</taxon>
        <taxon>Suessiales</taxon>
        <taxon>Symbiodiniaceae</taxon>
        <taxon>Durusdinium</taxon>
    </lineage>
</organism>
<evidence type="ECO:0000313" key="4">
    <source>
        <dbReference type="EMBL" id="CAK9108252.1"/>
    </source>
</evidence>
<evidence type="ECO:0000256" key="1">
    <source>
        <dbReference type="ARBA" id="ARBA00022801"/>
    </source>
</evidence>
<reference evidence="4 5" key="1">
    <citation type="submission" date="2024-02" db="EMBL/GenBank/DDBJ databases">
        <authorList>
            <person name="Chen Y."/>
            <person name="Shah S."/>
            <person name="Dougan E. K."/>
            <person name="Thang M."/>
            <person name="Chan C."/>
        </authorList>
    </citation>
    <scope>NUCLEOTIDE SEQUENCE [LARGE SCALE GENOMIC DNA]</scope>
</reference>
<dbReference type="Pfam" id="PF00271">
    <property type="entry name" value="Helicase_C"/>
    <property type="match status" value="1"/>
</dbReference>
<evidence type="ECO:0000256" key="2">
    <source>
        <dbReference type="ARBA" id="ARBA00022806"/>
    </source>
</evidence>
<comment type="caution">
    <text evidence="4">The sequence shown here is derived from an EMBL/GenBank/DDBJ whole genome shotgun (WGS) entry which is preliminary data.</text>
</comment>
<proteinExistence type="predicted"/>